<dbReference type="EMBL" id="FNZR01000001">
    <property type="protein sequence ID" value="SEK35765.1"/>
    <property type="molecule type" value="Genomic_DNA"/>
</dbReference>
<name>A0A1H7GIU8_9SPHI</name>
<dbReference type="InterPro" id="IPR042574">
    <property type="entry name" value="FucT_N_sf"/>
</dbReference>
<dbReference type="AlphaFoldDB" id="A0A1H7GIU8"/>
<accession>A0A1H7GIU8</accession>
<gene>
    <name evidence="1" type="ORF">SAMN05421740_101644</name>
</gene>
<dbReference type="RefSeq" id="WP_143053782.1">
    <property type="nucleotide sequence ID" value="NZ_FNZR01000001.1"/>
</dbReference>
<protein>
    <submittedName>
        <fullName evidence="1">Uncharacterized protein</fullName>
    </submittedName>
</protein>
<proteinExistence type="predicted"/>
<evidence type="ECO:0000313" key="2">
    <source>
        <dbReference type="Proteomes" id="UP000198916"/>
    </source>
</evidence>
<reference evidence="2" key="1">
    <citation type="submission" date="2016-10" db="EMBL/GenBank/DDBJ databases">
        <authorList>
            <person name="Varghese N."/>
            <person name="Submissions S."/>
        </authorList>
    </citation>
    <scope>NUCLEOTIDE SEQUENCE [LARGE SCALE GENOMIC DNA]</scope>
    <source>
        <strain evidence="2">Jip14</strain>
    </source>
</reference>
<sequence length="113" mass="13734">MHIKRFFQKLGLYRQPAFYRYQPDENHIELLNFWTSQKRDEIWLYQFIRQHFSHYLSAERTLLLSSVFGPRKAINASRSSIKIFYRGENRPTAAEYIAHRIDSLRQRLNQLLS</sequence>
<organism evidence="1 2">
    <name type="scientific">Parapedobacter koreensis</name>
    <dbReference type="NCBI Taxonomy" id="332977"/>
    <lineage>
        <taxon>Bacteria</taxon>
        <taxon>Pseudomonadati</taxon>
        <taxon>Bacteroidota</taxon>
        <taxon>Sphingobacteriia</taxon>
        <taxon>Sphingobacteriales</taxon>
        <taxon>Sphingobacteriaceae</taxon>
        <taxon>Parapedobacter</taxon>
    </lineage>
</organism>
<dbReference type="Gene3D" id="3.40.50.11650">
    <property type="entry name" value="Glycosyl transferase family 10, N-terminal domain"/>
    <property type="match status" value="1"/>
</dbReference>
<evidence type="ECO:0000313" key="1">
    <source>
        <dbReference type="EMBL" id="SEK35765.1"/>
    </source>
</evidence>
<keyword evidence="2" id="KW-1185">Reference proteome</keyword>
<dbReference type="OrthoDB" id="9791032at2"/>
<dbReference type="STRING" id="332977.SAMN05421740_101644"/>
<dbReference type="Proteomes" id="UP000198916">
    <property type="component" value="Unassembled WGS sequence"/>
</dbReference>